<proteinExistence type="predicted"/>
<dbReference type="AlphaFoldDB" id="A0A916TT29"/>
<sequence>MSARAGGWQTALADLSLILFMVTAAAVGQQLPATRESREMDPGHAVSAPPLQAEPLAVYVDAPGAPPLADWLDQQAVDPRQQLTVTARYGPAPGAQERALATAVRLVREAGRAGHAARIVIEPGEGPSRVVIAFDSSGEVAQGLLATR</sequence>
<dbReference type="Proteomes" id="UP000608154">
    <property type="component" value="Unassembled WGS sequence"/>
</dbReference>
<organism evidence="1 2">
    <name type="scientific">Novosphingobium endophyticum</name>
    <dbReference type="NCBI Taxonomy" id="1955250"/>
    <lineage>
        <taxon>Bacteria</taxon>
        <taxon>Pseudomonadati</taxon>
        <taxon>Pseudomonadota</taxon>
        <taxon>Alphaproteobacteria</taxon>
        <taxon>Sphingomonadales</taxon>
        <taxon>Sphingomonadaceae</taxon>
        <taxon>Novosphingobium</taxon>
    </lineage>
</organism>
<name>A0A916TT29_9SPHN</name>
<accession>A0A916TT29</accession>
<keyword evidence="2" id="KW-1185">Reference proteome</keyword>
<reference evidence="1" key="2">
    <citation type="submission" date="2020-09" db="EMBL/GenBank/DDBJ databases">
        <authorList>
            <person name="Sun Q."/>
            <person name="Zhou Y."/>
        </authorList>
    </citation>
    <scope>NUCLEOTIDE SEQUENCE</scope>
    <source>
        <strain evidence="1">CGMCC 1.15095</strain>
    </source>
</reference>
<evidence type="ECO:0000313" key="2">
    <source>
        <dbReference type="Proteomes" id="UP000608154"/>
    </source>
</evidence>
<dbReference type="EMBL" id="BMHK01000005">
    <property type="protein sequence ID" value="GGB93573.1"/>
    <property type="molecule type" value="Genomic_DNA"/>
</dbReference>
<evidence type="ECO:0000313" key="1">
    <source>
        <dbReference type="EMBL" id="GGB93573.1"/>
    </source>
</evidence>
<reference evidence="1" key="1">
    <citation type="journal article" date="2014" name="Int. J. Syst. Evol. Microbiol.">
        <title>Complete genome sequence of Corynebacterium casei LMG S-19264T (=DSM 44701T), isolated from a smear-ripened cheese.</title>
        <authorList>
            <consortium name="US DOE Joint Genome Institute (JGI-PGF)"/>
            <person name="Walter F."/>
            <person name="Albersmeier A."/>
            <person name="Kalinowski J."/>
            <person name="Ruckert C."/>
        </authorList>
    </citation>
    <scope>NUCLEOTIDE SEQUENCE</scope>
    <source>
        <strain evidence="1">CGMCC 1.15095</strain>
    </source>
</reference>
<protein>
    <submittedName>
        <fullName evidence="1">Uncharacterized protein</fullName>
    </submittedName>
</protein>
<gene>
    <name evidence="1" type="ORF">GCM10011494_09980</name>
</gene>
<dbReference type="RefSeq" id="WP_188769090.1">
    <property type="nucleotide sequence ID" value="NZ_BMHK01000005.1"/>
</dbReference>
<comment type="caution">
    <text evidence="1">The sequence shown here is derived from an EMBL/GenBank/DDBJ whole genome shotgun (WGS) entry which is preliminary data.</text>
</comment>